<proteinExistence type="predicted"/>
<organism evidence="2 3">
    <name type="scientific">Paenibacillus wynnii</name>
    <dbReference type="NCBI Taxonomy" id="268407"/>
    <lineage>
        <taxon>Bacteria</taxon>
        <taxon>Bacillati</taxon>
        <taxon>Bacillota</taxon>
        <taxon>Bacilli</taxon>
        <taxon>Bacillales</taxon>
        <taxon>Paenibacillaceae</taxon>
        <taxon>Paenibacillus</taxon>
    </lineage>
</organism>
<dbReference type="EMBL" id="JQCR01000002">
    <property type="protein sequence ID" value="KGE20630.1"/>
    <property type="molecule type" value="Genomic_DNA"/>
</dbReference>
<dbReference type="RefSeq" id="WP_036648075.1">
    <property type="nucleotide sequence ID" value="NZ_JQCR01000001.1"/>
</dbReference>
<reference evidence="2 3" key="2">
    <citation type="submission" date="2014-10" db="EMBL/GenBank/DDBJ databases">
        <title>Comparative genomics of the Paenibacillus odorifer group.</title>
        <authorList>
            <person name="Tsai Y.-C."/>
            <person name="Martin N."/>
            <person name="Korlach J."/>
            <person name="Wiedmann M."/>
        </authorList>
    </citation>
    <scope>NUCLEOTIDE SEQUENCE [LARGE SCALE GENOMIC DNA]</scope>
    <source>
        <strain evidence="2 3">DSM 18334</strain>
    </source>
</reference>
<gene>
    <name evidence="2" type="ORF">PWYN_02990</name>
    <name evidence="1" type="ORF">PWYN_15730</name>
</gene>
<sequence length="67" mass="7593">MESKSAGGSEAWLQKIIAAAQSIGIGKRALLEDYYLDEFMVILQEHNKMQMPSEKPNDEEVFADELF</sequence>
<dbReference type="AlphaFoldDB" id="A0A098MEW9"/>
<protein>
    <submittedName>
        <fullName evidence="2">Uncharacterized protein</fullName>
    </submittedName>
</protein>
<name>A0A098MEW9_9BACL</name>
<keyword evidence="3" id="KW-1185">Reference proteome</keyword>
<comment type="caution">
    <text evidence="2">The sequence shown here is derived from an EMBL/GenBank/DDBJ whole genome shotgun (WGS) entry which is preliminary data.</text>
</comment>
<evidence type="ECO:0000313" key="1">
    <source>
        <dbReference type="EMBL" id="KGE20630.1"/>
    </source>
</evidence>
<evidence type="ECO:0000313" key="2">
    <source>
        <dbReference type="EMBL" id="KGE21110.1"/>
    </source>
</evidence>
<dbReference type="EMBL" id="JQCR01000001">
    <property type="protein sequence ID" value="KGE21110.1"/>
    <property type="molecule type" value="Genomic_DNA"/>
</dbReference>
<accession>A0A098MEW9</accession>
<dbReference type="STRING" id="268407.PWYN_02990"/>
<reference evidence="2 3" key="1">
    <citation type="submission" date="2014-08" db="EMBL/GenBank/DDBJ databases">
        <authorList>
            <person name="den Bakker H.C."/>
        </authorList>
    </citation>
    <scope>NUCLEOTIDE SEQUENCE [LARGE SCALE GENOMIC DNA]</scope>
    <source>
        <strain evidence="2 3">DSM 18334</strain>
    </source>
</reference>
<dbReference type="Proteomes" id="UP000029734">
    <property type="component" value="Unassembled WGS sequence"/>
</dbReference>
<evidence type="ECO:0000313" key="3">
    <source>
        <dbReference type="Proteomes" id="UP000029734"/>
    </source>
</evidence>